<evidence type="ECO:0000259" key="2">
    <source>
        <dbReference type="Pfam" id="PF14856"/>
    </source>
</evidence>
<dbReference type="Pfam" id="PF14856">
    <property type="entry name" value="Hce2"/>
    <property type="match status" value="1"/>
</dbReference>
<name>A0A409YU24_9AGAR</name>
<proteinExistence type="predicted"/>
<protein>
    <recommendedName>
        <fullName evidence="2">Ecp2 effector protein-like domain-containing protein</fullName>
    </recommendedName>
</protein>
<organism evidence="3 4">
    <name type="scientific">Panaeolus cyanescens</name>
    <dbReference type="NCBI Taxonomy" id="181874"/>
    <lineage>
        <taxon>Eukaryota</taxon>
        <taxon>Fungi</taxon>
        <taxon>Dikarya</taxon>
        <taxon>Basidiomycota</taxon>
        <taxon>Agaricomycotina</taxon>
        <taxon>Agaricomycetes</taxon>
        <taxon>Agaricomycetidae</taxon>
        <taxon>Agaricales</taxon>
        <taxon>Agaricineae</taxon>
        <taxon>Galeropsidaceae</taxon>
        <taxon>Panaeolus</taxon>
    </lineage>
</organism>
<dbReference type="OrthoDB" id="4806132at2759"/>
<sequence>MTSPRTTYSNSMVKLIAFPLLLCYFTLTVAVPAEERHIREILPYTLRRNTQRNIELESPGVINKCGSSSFISQTNNDAPLVVDCERIVQDIEAGGPGIWAVALKNRHQVVQYGTCGLRVHAPVQRGISNYLIGKSDLADVIKDSISRFQASDKVGARGSMPCQRDPKSDSTIDVEWEIYHT</sequence>
<dbReference type="AlphaFoldDB" id="A0A409YU24"/>
<comment type="caution">
    <text evidence="3">The sequence shown here is derived from an EMBL/GenBank/DDBJ whole genome shotgun (WGS) entry which is preliminary data.</text>
</comment>
<dbReference type="InParanoid" id="A0A409YU24"/>
<reference evidence="3 4" key="1">
    <citation type="journal article" date="2018" name="Evol. Lett.">
        <title>Horizontal gene cluster transfer increased hallucinogenic mushroom diversity.</title>
        <authorList>
            <person name="Reynolds H.T."/>
            <person name="Vijayakumar V."/>
            <person name="Gluck-Thaler E."/>
            <person name="Korotkin H.B."/>
            <person name="Matheny P.B."/>
            <person name="Slot J.C."/>
        </authorList>
    </citation>
    <scope>NUCLEOTIDE SEQUENCE [LARGE SCALE GENOMIC DNA]</scope>
    <source>
        <strain evidence="3 4">2629</strain>
    </source>
</reference>
<evidence type="ECO:0000256" key="1">
    <source>
        <dbReference type="SAM" id="SignalP"/>
    </source>
</evidence>
<keyword evidence="1" id="KW-0732">Signal</keyword>
<gene>
    <name evidence="3" type="ORF">CVT24_002569</name>
</gene>
<dbReference type="Proteomes" id="UP000284842">
    <property type="component" value="Unassembled WGS sequence"/>
</dbReference>
<keyword evidence="4" id="KW-1185">Reference proteome</keyword>
<feature type="chain" id="PRO_5019471942" description="Ecp2 effector protein-like domain-containing protein" evidence="1">
    <location>
        <begin position="31"/>
        <end position="181"/>
    </location>
</feature>
<dbReference type="InterPro" id="IPR029226">
    <property type="entry name" value="Ecp2-like"/>
</dbReference>
<feature type="domain" description="Ecp2 effector protein-like" evidence="2">
    <location>
        <begin position="64"/>
        <end position="162"/>
    </location>
</feature>
<feature type="signal peptide" evidence="1">
    <location>
        <begin position="1"/>
        <end position="30"/>
    </location>
</feature>
<accession>A0A409YU24</accession>
<evidence type="ECO:0000313" key="3">
    <source>
        <dbReference type="EMBL" id="PPR06483.1"/>
    </source>
</evidence>
<evidence type="ECO:0000313" key="4">
    <source>
        <dbReference type="Proteomes" id="UP000284842"/>
    </source>
</evidence>
<dbReference type="EMBL" id="NHTK01000641">
    <property type="protein sequence ID" value="PPR06483.1"/>
    <property type="molecule type" value="Genomic_DNA"/>
</dbReference>